<dbReference type="EMBL" id="KV453842">
    <property type="protein sequence ID" value="ODV91365.1"/>
    <property type="molecule type" value="Genomic_DNA"/>
</dbReference>
<reference evidence="2" key="1">
    <citation type="submission" date="2016-02" db="EMBL/GenBank/DDBJ databases">
        <title>Comparative genomics of biotechnologically important yeasts.</title>
        <authorList>
            <consortium name="DOE Joint Genome Institute"/>
            <person name="Riley R."/>
            <person name="Haridas S."/>
            <person name="Wolfe K.H."/>
            <person name="Lopes M.R."/>
            <person name="Hittinger C.T."/>
            <person name="Goker M."/>
            <person name="Salamov A."/>
            <person name="Wisecaver J."/>
            <person name="Long T.M."/>
            <person name="Aerts A.L."/>
            <person name="Barry K."/>
            <person name="Choi C."/>
            <person name="Clum A."/>
            <person name="Coughlan A.Y."/>
            <person name="Deshpande S."/>
            <person name="Douglass A.P."/>
            <person name="Hanson S.J."/>
            <person name="Klenk H.-P."/>
            <person name="Labutti K."/>
            <person name="Lapidus A."/>
            <person name="Lindquist E."/>
            <person name="Lipzen A."/>
            <person name="Meier-Kolthoff J.P."/>
            <person name="Ohm R.A."/>
            <person name="Otillar R.P."/>
            <person name="Pangilinan J."/>
            <person name="Peng Y."/>
            <person name="Rokas A."/>
            <person name="Rosa C.A."/>
            <person name="Scheuner C."/>
            <person name="Sibirny A.A."/>
            <person name="Slot J.C."/>
            <person name="Stielow J.B."/>
            <person name="Sun H."/>
            <person name="Kurtzman C.P."/>
            <person name="Blackwell M."/>
            <person name="Jeffries T.W."/>
            <person name="Grigoriev I.V."/>
        </authorList>
    </citation>
    <scope>NUCLEOTIDE SEQUENCE [LARGE SCALE GENOMIC DNA]</scope>
    <source>
        <strain evidence="2">NRRL Y-17796</strain>
    </source>
</reference>
<sequence>MTDSVECIDYIPDSMDEGSVSLDEIQYLTVPNTPWWEDERDFIATYCVKNEIENSYIDDSFSDDSSVYLSLPSPPDMVFESTAETATIPSSVPAERGLGEMLEQGYVSCSEASGYMSEDGGL</sequence>
<name>A0A1E4THY5_9ASCO</name>
<evidence type="ECO:0000313" key="2">
    <source>
        <dbReference type="Proteomes" id="UP000095023"/>
    </source>
</evidence>
<evidence type="ECO:0000313" key="1">
    <source>
        <dbReference type="EMBL" id="ODV91365.1"/>
    </source>
</evidence>
<keyword evidence="2" id="KW-1185">Reference proteome</keyword>
<accession>A0A1E4THY5</accession>
<organism evidence="1 2">
    <name type="scientific">Tortispora caseinolytica NRRL Y-17796</name>
    <dbReference type="NCBI Taxonomy" id="767744"/>
    <lineage>
        <taxon>Eukaryota</taxon>
        <taxon>Fungi</taxon>
        <taxon>Dikarya</taxon>
        <taxon>Ascomycota</taxon>
        <taxon>Saccharomycotina</taxon>
        <taxon>Trigonopsidomycetes</taxon>
        <taxon>Trigonopsidales</taxon>
        <taxon>Trigonopsidaceae</taxon>
        <taxon>Tortispora</taxon>
    </lineage>
</organism>
<proteinExistence type="predicted"/>
<gene>
    <name evidence="1" type="ORF">CANCADRAFT_123193</name>
</gene>
<dbReference type="AlphaFoldDB" id="A0A1E4THY5"/>
<protein>
    <submittedName>
        <fullName evidence="1">Uncharacterized protein</fullName>
    </submittedName>
</protein>
<dbReference type="Proteomes" id="UP000095023">
    <property type="component" value="Unassembled WGS sequence"/>
</dbReference>